<dbReference type="GO" id="GO:0005737">
    <property type="term" value="C:cytoplasm"/>
    <property type="evidence" value="ECO:0007669"/>
    <property type="project" value="UniProtKB-SubCell"/>
</dbReference>
<keyword evidence="3 6" id="KW-0436">Ligase</keyword>
<organism evidence="6 7">
    <name type="scientific">Phytophthora megakarya</name>
    <dbReference type="NCBI Taxonomy" id="4795"/>
    <lineage>
        <taxon>Eukaryota</taxon>
        <taxon>Sar</taxon>
        <taxon>Stramenopiles</taxon>
        <taxon>Oomycota</taxon>
        <taxon>Peronosporomycetes</taxon>
        <taxon>Peronosporales</taxon>
        <taxon>Peronosporaceae</taxon>
        <taxon>Phytophthora</taxon>
    </lineage>
</organism>
<protein>
    <submittedName>
        <fullName evidence="6">Tubulin-tyrosine ligase</fullName>
    </submittedName>
</protein>
<dbReference type="Proteomes" id="UP000198211">
    <property type="component" value="Unassembled WGS sequence"/>
</dbReference>
<sequence length="413" mass="48205">MALFATDDKFADVVTELERRGWRRLPFVGCPKFDLKWTNYSRIAWTRVKPQQIVNHLQHSILFSQKDQFTDLLYKHTVDQIQVDGCFPRTFNLSRPQDWRLFKCWFQYSEAVAVLQKSLKTNVDTGQVDAAMDVARTFISHKLFEQEVVEILDELGRRDPQFHAIGTDNVWICKPSNLSQGRGIVLSSSTQEIEEIASPGDNTKWIVQKYIERPLLMQHGRKFDIRQWVLITELEPNPTAFWFYRSYLRFCSRKFNLTRLQDRFTHLSNYSVQQYFVPETIDIDQPDAEIPDASHTDNKIDAFESMWHSDQFRDSLRLEHGRDMWVESILPQMQNTARLALDAVLPKLKVVGRGFEWLGFDFLVDEDFQVYLLEVNVSPDVSHSTSVTSELVPKATADALNGGLLFFIRFYTN</sequence>
<name>A0A225VPT9_9STRA</name>
<reference evidence="7" key="1">
    <citation type="submission" date="2017-03" db="EMBL/GenBank/DDBJ databases">
        <title>Phytopthora megakarya and P. palmivora, two closely related causual agents of cacao black pod achieved similar genome size and gene model numbers by different mechanisms.</title>
        <authorList>
            <person name="Ali S."/>
            <person name="Shao J."/>
            <person name="Larry D.J."/>
            <person name="Kronmiller B."/>
            <person name="Shen D."/>
            <person name="Strem M.D."/>
            <person name="Melnick R.L."/>
            <person name="Guiltinan M.J."/>
            <person name="Tyler B.M."/>
            <person name="Meinhardt L.W."/>
            <person name="Bailey B.A."/>
        </authorList>
    </citation>
    <scope>NUCLEOTIDE SEQUENCE [LARGE SCALE GENOMIC DNA]</scope>
    <source>
        <strain evidence="7">zdho120</strain>
    </source>
</reference>
<evidence type="ECO:0000313" key="6">
    <source>
        <dbReference type="EMBL" id="OWZ07362.1"/>
    </source>
</evidence>
<comment type="subcellular location">
    <subcellularLocation>
        <location evidence="1">Cytoplasm</location>
    </subcellularLocation>
</comment>
<dbReference type="GO" id="GO:0015630">
    <property type="term" value="C:microtubule cytoskeleton"/>
    <property type="evidence" value="ECO:0007669"/>
    <property type="project" value="TreeGrafter"/>
</dbReference>
<dbReference type="EMBL" id="NBNE01003570">
    <property type="protein sequence ID" value="OWZ07362.1"/>
    <property type="molecule type" value="Genomic_DNA"/>
</dbReference>
<accession>A0A225VPT9</accession>
<comment type="caution">
    <text evidence="6">The sequence shown here is derived from an EMBL/GenBank/DDBJ whole genome shotgun (WGS) entry which is preliminary data.</text>
</comment>
<evidence type="ECO:0000313" key="7">
    <source>
        <dbReference type="Proteomes" id="UP000198211"/>
    </source>
</evidence>
<evidence type="ECO:0000256" key="2">
    <source>
        <dbReference type="ARBA" id="ARBA00022490"/>
    </source>
</evidence>
<dbReference type="GO" id="GO:0005524">
    <property type="term" value="F:ATP binding"/>
    <property type="evidence" value="ECO:0007669"/>
    <property type="project" value="UniProtKB-KW"/>
</dbReference>
<gene>
    <name evidence="6" type="ORF">PHMEG_00020257</name>
</gene>
<keyword evidence="5" id="KW-0067">ATP-binding</keyword>
<evidence type="ECO:0000256" key="3">
    <source>
        <dbReference type="ARBA" id="ARBA00022598"/>
    </source>
</evidence>
<dbReference type="InterPro" id="IPR051437">
    <property type="entry name" value="TTLL_monoglycylase"/>
</dbReference>
<dbReference type="SUPFAM" id="SSF56059">
    <property type="entry name" value="Glutathione synthetase ATP-binding domain-like"/>
    <property type="match status" value="1"/>
</dbReference>
<proteinExistence type="predicted"/>
<evidence type="ECO:0000256" key="5">
    <source>
        <dbReference type="ARBA" id="ARBA00022840"/>
    </source>
</evidence>
<dbReference type="GO" id="GO:0070736">
    <property type="term" value="F:protein-glycine ligase activity, initiating"/>
    <property type="evidence" value="ECO:0007669"/>
    <property type="project" value="TreeGrafter"/>
</dbReference>
<dbReference type="InterPro" id="IPR004344">
    <property type="entry name" value="TTL/TTLL_fam"/>
</dbReference>
<keyword evidence="2" id="KW-0963">Cytoplasm</keyword>
<dbReference type="Gene3D" id="3.30.470.20">
    <property type="entry name" value="ATP-grasp fold, B domain"/>
    <property type="match status" value="1"/>
</dbReference>
<dbReference type="AlphaFoldDB" id="A0A225VPT9"/>
<evidence type="ECO:0000256" key="1">
    <source>
        <dbReference type="ARBA" id="ARBA00004496"/>
    </source>
</evidence>
<dbReference type="OrthoDB" id="202825at2759"/>
<dbReference type="PANTHER" id="PTHR45870:SF2">
    <property type="entry name" value="TUBULIN MONOGLYCYLASE TTLL3"/>
    <property type="match status" value="1"/>
</dbReference>
<dbReference type="STRING" id="4795.A0A225VPT9"/>
<keyword evidence="4" id="KW-0547">Nucleotide-binding</keyword>
<dbReference type="PROSITE" id="PS51221">
    <property type="entry name" value="TTL"/>
    <property type="match status" value="1"/>
</dbReference>
<dbReference type="PANTHER" id="PTHR45870">
    <property type="entry name" value="TUBULIN MONOGLYCYLASE TTLL3"/>
    <property type="match status" value="1"/>
</dbReference>
<keyword evidence="7" id="KW-1185">Reference proteome</keyword>
<evidence type="ECO:0000256" key="4">
    <source>
        <dbReference type="ARBA" id="ARBA00022741"/>
    </source>
</evidence>
<dbReference type="Pfam" id="PF03133">
    <property type="entry name" value="TTL"/>
    <property type="match status" value="1"/>
</dbReference>